<accession>A0ACB9KH79</accession>
<reference evidence="1 2" key="1">
    <citation type="journal article" date="2022" name="DNA Res.">
        <title>Chromosomal-level genome assembly of the orchid tree Bauhinia variegata (Leguminosae; Cercidoideae) supports the allotetraploid origin hypothesis of Bauhinia.</title>
        <authorList>
            <person name="Zhong Y."/>
            <person name="Chen Y."/>
            <person name="Zheng D."/>
            <person name="Pang J."/>
            <person name="Liu Y."/>
            <person name="Luo S."/>
            <person name="Meng S."/>
            <person name="Qian L."/>
            <person name="Wei D."/>
            <person name="Dai S."/>
            <person name="Zhou R."/>
        </authorList>
    </citation>
    <scope>NUCLEOTIDE SEQUENCE [LARGE SCALE GENOMIC DNA]</scope>
    <source>
        <strain evidence="1">BV-YZ2020</strain>
    </source>
</reference>
<keyword evidence="2" id="KW-1185">Reference proteome</keyword>
<dbReference type="Proteomes" id="UP000828941">
    <property type="component" value="Chromosome 14"/>
</dbReference>
<dbReference type="EMBL" id="CM039439">
    <property type="protein sequence ID" value="KAI4296541.1"/>
    <property type="molecule type" value="Genomic_DNA"/>
</dbReference>
<evidence type="ECO:0000313" key="2">
    <source>
        <dbReference type="Proteomes" id="UP000828941"/>
    </source>
</evidence>
<protein>
    <submittedName>
        <fullName evidence="1">Uncharacterized protein</fullName>
    </submittedName>
</protein>
<proteinExistence type="predicted"/>
<evidence type="ECO:0000313" key="1">
    <source>
        <dbReference type="EMBL" id="KAI4296541.1"/>
    </source>
</evidence>
<gene>
    <name evidence="1" type="ORF">L6164_036491</name>
</gene>
<name>A0ACB9KH79_BAUVA</name>
<organism evidence="1 2">
    <name type="scientific">Bauhinia variegata</name>
    <name type="common">Purple orchid tree</name>
    <name type="synonym">Phanera variegata</name>
    <dbReference type="NCBI Taxonomy" id="167791"/>
    <lineage>
        <taxon>Eukaryota</taxon>
        <taxon>Viridiplantae</taxon>
        <taxon>Streptophyta</taxon>
        <taxon>Embryophyta</taxon>
        <taxon>Tracheophyta</taxon>
        <taxon>Spermatophyta</taxon>
        <taxon>Magnoliopsida</taxon>
        <taxon>eudicotyledons</taxon>
        <taxon>Gunneridae</taxon>
        <taxon>Pentapetalae</taxon>
        <taxon>rosids</taxon>
        <taxon>fabids</taxon>
        <taxon>Fabales</taxon>
        <taxon>Fabaceae</taxon>
        <taxon>Cercidoideae</taxon>
        <taxon>Cercideae</taxon>
        <taxon>Bauhiniinae</taxon>
        <taxon>Bauhinia</taxon>
    </lineage>
</organism>
<sequence>MKPNGLTQAIGEYLKNGILSSGVQLVLLHTFFLMGEGINKETVSIKDGFPALISSTATILCLHDDLEGIKNENQDEKDVSYMKCYMKEHP</sequence>
<comment type="caution">
    <text evidence="1">The sequence shown here is derived from an EMBL/GenBank/DDBJ whole genome shotgun (WGS) entry which is preliminary data.</text>
</comment>